<evidence type="ECO:0000313" key="1">
    <source>
        <dbReference type="EMBL" id="RDX80308.1"/>
    </source>
</evidence>
<name>A0A371FPR9_MUCPR</name>
<accession>A0A371FPR9</accession>
<gene>
    <name evidence="1" type="ORF">CR513_39173</name>
</gene>
<comment type="caution">
    <text evidence="1">The sequence shown here is derived from an EMBL/GenBank/DDBJ whole genome shotgun (WGS) entry which is preliminary data.</text>
</comment>
<dbReference type="EMBL" id="QJKJ01008263">
    <property type="protein sequence ID" value="RDX80308.1"/>
    <property type="molecule type" value="Genomic_DNA"/>
</dbReference>
<keyword evidence="2" id="KW-1185">Reference proteome</keyword>
<dbReference type="Proteomes" id="UP000257109">
    <property type="component" value="Unassembled WGS sequence"/>
</dbReference>
<sequence>MDDNVVSNLNLVMRRRLQRTFKLLLSNCTRSSHFIPLHTRIFLKRKLYTL</sequence>
<evidence type="ECO:0000313" key="2">
    <source>
        <dbReference type="Proteomes" id="UP000257109"/>
    </source>
</evidence>
<feature type="non-terminal residue" evidence="1">
    <location>
        <position position="50"/>
    </location>
</feature>
<reference evidence="1" key="1">
    <citation type="submission" date="2018-05" db="EMBL/GenBank/DDBJ databases">
        <title>Draft genome of Mucuna pruriens seed.</title>
        <authorList>
            <person name="Nnadi N.E."/>
            <person name="Vos R."/>
            <person name="Hasami M.H."/>
            <person name="Devisetty U.K."/>
            <person name="Aguiy J.C."/>
        </authorList>
    </citation>
    <scope>NUCLEOTIDE SEQUENCE [LARGE SCALE GENOMIC DNA]</scope>
    <source>
        <strain evidence="1">JCA_2017</strain>
    </source>
</reference>
<organism evidence="1 2">
    <name type="scientific">Mucuna pruriens</name>
    <name type="common">Velvet bean</name>
    <name type="synonym">Dolichos pruriens</name>
    <dbReference type="NCBI Taxonomy" id="157652"/>
    <lineage>
        <taxon>Eukaryota</taxon>
        <taxon>Viridiplantae</taxon>
        <taxon>Streptophyta</taxon>
        <taxon>Embryophyta</taxon>
        <taxon>Tracheophyta</taxon>
        <taxon>Spermatophyta</taxon>
        <taxon>Magnoliopsida</taxon>
        <taxon>eudicotyledons</taxon>
        <taxon>Gunneridae</taxon>
        <taxon>Pentapetalae</taxon>
        <taxon>rosids</taxon>
        <taxon>fabids</taxon>
        <taxon>Fabales</taxon>
        <taxon>Fabaceae</taxon>
        <taxon>Papilionoideae</taxon>
        <taxon>50 kb inversion clade</taxon>
        <taxon>NPAAA clade</taxon>
        <taxon>indigoferoid/millettioid clade</taxon>
        <taxon>Phaseoleae</taxon>
        <taxon>Mucuna</taxon>
    </lineage>
</organism>
<proteinExistence type="predicted"/>
<dbReference type="AlphaFoldDB" id="A0A371FPR9"/>
<protein>
    <submittedName>
        <fullName evidence="1">Uncharacterized protein</fullName>
    </submittedName>
</protein>